<evidence type="ECO:0000313" key="3">
    <source>
        <dbReference type="Proteomes" id="UP000003573"/>
    </source>
</evidence>
<accession>G5JUS6</accession>
<dbReference type="EMBL" id="AEUW02000001">
    <property type="protein sequence ID" value="EHJ51787.1"/>
    <property type="molecule type" value="Genomic_DNA"/>
</dbReference>
<evidence type="ECO:0000313" key="2">
    <source>
        <dbReference type="EMBL" id="EHJ51787.1"/>
    </source>
</evidence>
<reference evidence="2 3" key="1">
    <citation type="journal article" date="2014" name="Int. J. Syst. Evol. Microbiol.">
        <title>Phylogenomics and the dynamic genome evolution of the genus Streptococcus.</title>
        <authorList>
            <consortium name="The Broad Institute Genome Sequencing Platform"/>
            <person name="Richards V.P."/>
            <person name="Palmer S.R."/>
            <person name="Pavinski Bitar P.D."/>
            <person name="Qin X."/>
            <person name="Weinstock G.M."/>
            <person name="Highlander S.K."/>
            <person name="Town C.D."/>
            <person name="Burne R.A."/>
            <person name="Stanhope M.J."/>
        </authorList>
    </citation>
    <scope>NUCLEOTIDE SEQUENCE [LARGE SCALE GENOMIC DNA]</scope>
    <source>
        <strain evidence="2 3">NCTC 11558</strain>
    </source>
</reference>
<keyword evidence="1" id="KW-0812">Transmembrane</keyword>
<dbReference type="AlphaFoldDB" id="G5JUS6"/>
<keyword evidence="3" id="KW-1185">Reference proteome</keyword>
<feature type="transmembrane region" description="Helical" evidence="1">
    <location>
        <begin position="16"/>
        <end position="38"/>
    </location>
</feature>
<sequence length="246" mass="27558">MLKLIWAEFLKYRRTFLPWIHLILPVGIAVLVAVFGLVTPAYSWEGVTSGYFQVLGIAFPLVIAIICGKAAELEAKANRFQTVLANGQRKRLYLIKLISLIMLEIIAVCLAIAVFALLYPAKTGYFAFYIYAGVFLVSSTAFLYLCHLMVAFLFGNGATIGLGIFEVLVSALLLTGFGDGIWQFLPCAWPARLMVTLFDMWQHPDQNPIFAQQILLWSEIAFSATLLGLFLSLIWFDRWQGRSDGE</sequence>
<dbReference type="RefSeq" id="WP_003079009.1">
    <property type="nucleotide sequence ID" value="NZ_AEUW02000001.1"/>
</dbReference>
<protein>
    <submittedName>
        <fullName evidence="2">Antibiotic ABC transporter protein MutG</fullName>
    </submittedName>
</protein>
<dbReference type="CDD" id="cd21808">
    <property type="entry name" value="ABC-2_lan_permease_MutG"/>
    <property type="match status" value="1"/>
</dbReference>
<dbReference type="STRING" id="764298.STRMA_1066"/>
<gene>
    <name evidence="2" type="primary">mutG</name>
    <name evidence="2" type="ORF">STRMA_1066</name>
</gene>
<keyword evidence="1" id="KW-0472">Membrane</keyword>
<dbReference type="InterPro" id="IPR022294">
    <property type="entry name" value="ABC-transptr_permeasesu"/>
</dbReference>
<feature type="transmembrane region" description="Helical" evidence="1">
    <location>
        <begin position="92"/>
        <end position="119"/>
    </location>
</feature>
<dbReference type="eggNOG" id="COG4200">
    <property type="taxonomic scope" value="Bacteria"/>
</dbReference>
<dbReference type="Proteomes" id="UP000003573">
    <property type="component" value="Unassembled WGS sequence"/>
</dbReference>
<dbReference type="NCBIfam" id="TIGR03733">
    <property type="entry name" value="lanti_perm_MutG"/>
    <property type="match status" value="1"/>
</dbReference>
<feature type="transmembrane region" description="Helical" evidence="1">
    <location>
        <begin position="125"/>
        <end position="145"/>
    </location>
</feature>
<dbReference type="OrthoDB" id="1701852at2"/>
<proteinExistence type="predicted"/>
<feature type="transmembrane region" description="Helical" evidence="1">
    <location>
        <begin position="214"/>
        <end position="236"/>
    </location>
</feature>
<organism evidence="2 3">
    <name type="scientific">Streptococcus macacae NCTC 11558</name>
    <dbReference type="NCBI Taxonomy" id="764298"/>
    <lineage>
        <taxon>Bacteria</taxon>
        <taxon>Bacillati</taxon>
        <taxon>Bacillota</taxon>
        <taxon>Bacilli</taxon>
        <taxon>Lactobacillales</taxon>
        <taxon>Streptococcaceae</taxon>
        <taxon>Streptococcus</taxon>
    </lineage>
</organism>
<evidence type="ECO:0000256" key="1">
    <source>
        <dbReference type="SAM" id="Phobius"/>
    </source>
</evidence>
<keyword evidence="1" id="KW-1133">Transmembrane helix</keyword>
<comment type="caution">
    <text evidence="2">The sequence shown here is derived from an EMBL/GenBank/DDBJ whole genome shotgun (WGS) entry which is preliminary data.</text>
</comment>
<feature type="transmembrane region" description="Helical" evidence="1">
    <location>
        <begin position="152"/>
        <end position="174"/>
    </location>
</feature>
<feature type="transmembrane region" description="Helical" evidence="1">
    <location>
        <begin position="50"/>
        <end position="71"/>
    </location>
</feature>
<name>G5JUS6_9STRE</name>